<dbReference type="EMBL" id="ABCS01000025">
    <property type="protein sequence ID" value="EDM78880.1"/>
    <property type="molecule type" value="Genomic_DNA"/>
</dbReference>
<name>A6G5D7_9BACT</name>
<dbReference type="AlphaFoldDB" id="A6G5D7"/>
<keyword evidence="2" id="KW-1185">Reference proteome</keyword>
<dbReference type="Gene3D" id="2.60.120.620">
    <property type="entry name" value="q2cbj1_9rhob like domain"/>
    <property type="match status" value="1"/>
</dbReference>
<gene>
    <name evidence="1" type="ORF">PPSIR1_03388</name>
</gene>
<proteinExistence type="predicted"/>
<evidence type="ECO:0000313" key="2">
    <source>
        <dbReference type="Proteomes" id="UP000005801"/>
    </source>
</evidence>
<evidence type="ECO:0000313" key="1">
    <source>
        <dbReference type="EMBL" id="EDM78880.1"/>
    </source>
</evidence>
<comment type="caution">
    <text evidence="1">The sequence shown here is derived from an EMBL/GenBank/DDBJ whole genome shotgun (WGS) entry which is preliminary data.</text>
</comment>
<sequence>MDLSFESHAAPLSSPALFAVLDSVLDEHDCEALIRRVENQSWLSTTWDGSGDALPRRVSDPDLPCRFVDDDVRPPFASVVDPVLALRLFYRLEAILPETIGEAQLSGLKPLMRCVHLSAGEATTTHREPLRACPDGQISALSFILFLNDAFEGGSVEFPGVSRSVDPRAGRVVVFANDLLHTDALVTAGDRFTLEGEVFYTQRWRPYR</sequence>
<protein>
    <submittedName>
        <fullName evidence="1">WD40 repeat protein</fullName>
    </submittedName>
</protein>
<dbReference type="eggNOG" id="COG2319">
    <property type="taxonomic scope" value="Bacteria"/>
</dbReference>
<reference evidence="1 2" key="1">
    <citation type="submission" date="2007-06" db="EMBL/GenBank/DDBJ databases">
        <authorList>
            <person name="Shimkets L."/>
            <person name="Ferriera S."/>
            <person name="Johnson J."/>
            <person name="Kravitz S."/>
            <person name="Beeson K."/>
            <person name="Sutton G."/>
            <person name="Rogers Y.-H."/>
            <person name="Friedman R."/>
            <person name="Frazier M."/>
            <person name="Venter J.C."/>
        </authorList>
    </citation>
    <scope>NUCLEOTIDE SEQUENCE [LARGE SCALE GENOMIC DNA]</scope>
    <source>
        <strain evidence="1 2">SIR-1</strain>
    </source>
</reference>
<accession>A6G5D7</accession>
<organism evidence="1 2">
    <name type="scientific">Plesiocystis pacifica SIR-1</name>
    <dbReference type="NCBI Taxonomy" id="391625"/>
    <lineage>
        <taxon>Bacteria</taxon>
        <taxon>Pseudomonadati</taxon>
        <taxon>Myxococcota</taxon>
        <taxon>Polyangia</taxon>
        <taxon>Nannocystales</taxon>
        <taxon>Nannocystaceae</taxon>
        <taxon>Plesiocystis</taxon>
    </lineage>
</organism>
<dbReference type="STRING" id="391625.PPSIR1_03388"/>
<dbReference type="Proteomes" id="UP000005801">
    <property type="component" value="Unassembled WGS sequence"/>
</dbReference>